<evidence type="ECO:0000313" key="3">
    <source>
        <dbReference type="EMBL" id="CBG74655.1"/>
    </source>
</evidence>
<evidence type="ECO:0000259" key="2">
    <source>
        <dbReference type="Pfam" id="PF00682"/>
    </source>
</evidence>
<proteinExistence type="predicted"/>
<sequence>MTTQIYVQDVTLRDGMHAVRHRISPVDVARIVTALDEAGVDAIEIAHGDGLAGSSVNYGPGSHTDWEWIETAASVLKRARLTTLLLPGVGTIRAPRAGVGQMPNRGEGRWRPGR</sequence>
<dbReference type="InterPro" id="IPR013785">
    <property type="entry name" value="Aldolase_TIM"/>
</dbReference>
<organism evidence="3 4">
    <name type="scientific">Streptomyces scabiei (strain 87.22)</name>
    <dbReference type="NCBI Taxonomy" id="680198"/>
    <lineage>
        <taxon>Bacteria</taxon>
        <taxon>Bacillati</taxon>
        <taxon>Actinomycetota</taxon>
        <taxon>Actinomycetes</taxon>
        <taxon>Kitasatosporales</taxon>
        <taxon>Streptomycetaceae</taxon>
        <taxon>Streptomyces</taxon>
    </lineage>
</organism>
<dbReference type="EMBL" id="FN554889">
    <property type="protein sequence ID" value="CBG74655.1"/>
    <property type="molecule type" value="Genomic_DNA"/>
</dbReference>
<protein>
    <submittedName>
        <fullName evidence="3">Putative 4-hydroxy-2-oxovalerate aldolase</fullName>
    </submittedName>
</protein>
<reference evidence="3 4" key="1">
    <citation type="journal article" date="2010" name="Mol. Plant Microbe Interact.">
        <title>Streptomyces scabies 87-22 contains a coronafacic acid-like biosynthetic cluster that contributes to plant-microbe interactions.</title>
        <authorList>
            <person name="Bignell D.R."/>
            <person name="Seipke R.F."/>
            <person name="Huguet-Tapia J.C."/>
            <person name="Chambers A.H."/>
            <person name="Parry R.J."/>
            <person name="Loria R."/>
        </authorList>
    </citation>
    <scope>NUCLEOTIDE SEQUENCE [LARGE SCALE GENOMIC DNA]</scope>
    <source>
        <strain evidence="3 4">87.22</strain>
    </source>
</reference>
<name>C9Z9I1_STRSW</name>
<dbReference type="HOGENOM" id="CLU_2119831_0_0_11"/>
<dbReference type="GO" id="GO:0003824">
    <property type="term" value="F:catalytic activity"/>
    <property type="evidence" value="ECO:0007669"/>
    <property type="project" value="InterPro"/>
</dbReference>
<dbReference type="SUPFAM" id="SSF51569">
    <property type="entry name" value="Aldolase"/>
    <property type="match status" value="1"/>
</dbReference>
<dbReference type="InterPro" id="IPR000891">
    <property type="entry name" value="PYR_CT"/>
</dbReference>
<evidence type="ECO:0000313" key="4">
    <source>
        <dbReference type="Proteomes" id="UP000001444"/>
    </source>
</evidence>
<dbReference type="KEGG" id="scb:SCAB_76831"/>
<feature type="domain" description="Pyruvate carboxyltransferase" evidence="2">
    <location>
        <begin position="5"/>
        <end position="88"/>
    </location>
</feature>
<dbReference type="Gene3D" id="3.20.20.70">
    <property type="entry name" value="Aldolase class I"/>
    <property type="match status" value="1"/>
</dbReference>
<accession>C9Z9I1</accession>
<dbReference type="eggNOG" id="COG0119">
    <property type="taxonomic scope" value="Bacteria"/>
</dbReference>
<dbReference type="STRING" id="680198.SCAB_76831"/>
<gene>
    <name evidence="3" type="ordered locus">SCAB_76831</name>
</gene>
<feature type="region of interest" description="Disordered" evidence="1">
    <location>
        <begin position="95"/>
        <end position="114"/>
    </location>
</feature>
<dbReference type="Proteomes" id="UP000001444">
    <property type="component" value="Chromosome"/>
</dbReference>
<dbReference type="Pfam" id="PF00682">
    <property type="entry name" value="HMGL-like"/>
    <property type="match status" value="1"/>
</dbReference>
<keyword evidence="4" id="KW-1185">Reference proteome</keyword>
<evidence type="ECO:0000256" key="1">
    <source>
        <dbReference type="SAM" id="MobiDB-lite"/>
    </source>
</evidence>
<dbReference type="AlphaFoldDB" id="C9Z9I1"/>